<dbReference type="GO" id="GO:0008168">
    <property type="term" value="F:methyltransferase activity"/>
    <property type="evidence" value="ECO:0007669"/>
    <property type="project" value="UniProtKB-KW"/>
</dbReference>
<keyword evidence="4" id="KW-1185">Reference proteome</keyword>
<feature type="compositionally biased region" description="Polar residues" evidence="1">
    <location>
        <begin position="16"/>
        <end position="25"/>
    </location>
</feature>
<dbReference type="CDD" id="cd02440">
    <property type="entry name" value="AdoMet_MTases"/>
    <property type="match status" value="1"/>
</dbReference>
<evidence type="ECO:0000313" key="4">
    <source>
        <dbReference type="Proteomes" id="UP000461010"/>
    </source>
</evidence>
<feature type="region of interest" description="Disordered" evidence="1">
    <location>
        <begin position="1"/>
        <end position="25"/>
    </location>
</feature>
<accession>A0ABQ6VHB5</accession>
<keyword evidence="3" id="KW-0808">Transferase</keyword>
<evidence type="ECO:0000259" key="2">
    <source>
        <dbReference type="Pfam" id="PF13649"/>
    </source>
</evidence>
<dbReference type="GO" id="GO:0032259">
    <property type="term" value="P:methylation"/>
    <property type="evidence" value="ECO:0007669"/>
    <property type="project" value="UniProtKB-KW"/>
</dbReference>
<dbReference type="EMBL" id="WFKJ01000079">
    <property type="protein sequence ID" value="KAB7886389.1"/>
    <property type="molecule type" value="Genomic_DNA"/>
</dbReference>
<feature type="domain" description="Methyltransferase" evidence="2">
    <location>
        <begin position="47"/>
        <end position="145"/>
    </location>
</feature>
<proteinExistence type="predicted"/>
<keyword evidence="3" id="KW-0489">Methyltransferase</keyword>
<gene>
    <name evidence="3" type="ORF">GBG18_14640</name>
</gene>
<dbReference type="SUPFAM" id="SSF53335">
    <property type="entry name" value="S-adenosyl-L-methionine-dependent methyltransferases"/>
    <property type="match status" value="1"/>
</dbReference>
<name>A0ABQ6VHB5_9BACT</name>
<dbReference type="Gene3D" id="3.40.50.150">
    <property type="entry name" value="Vaccinia Virus protein VP39"/>
    <property type="match status" value="1"/>
</dbReference>
<evidence type="ECO:0000313" key="3">
    <source>
        <dbReference type="EMBL" id="KAB7886389.1"/>
    </source>
</evidence>
<organism evidence="3 4">
    <name type="scientific">Poseidonibacter ostreae</name>
    <dbReference type="NCBI Taxonomy" id="2654171"/>
    <lineage>
        <taxon>Bacteria</taxon>
        <taxon>Pseudomonadati</taxon>
        <taxon>Campylobacterota</taxon>
        <taxon>Epsilonproteobacteria</taxon>
        <taxon>Campylobacterales</taxon>
        <taxon>Arcobacteraceae</taxon>
        <taxon>Poseidonibacter</taxon>
    </lineage>
</organism>
<sequence length="218" mass="25237">MDTSTLSNQEDHWENTFESNSNMFGNTNSTSAQRAVEIFQKEDKFNILELGSGQGRDTFFFAKEGLRVQALDYSQQGIDSILKKSKEENLSDYIKANVHDIRKPLPFDDNTFDSCYSHMLYCMALTTCELEFLSSEIRRVLKPNGLNIYTVRNIKDPHYRNGIHRGEDMYEVSGFIVHFFSKEKIELLSKGYKIIGIEEFEESSLPKRLSRVIMEKIS</sequence>
<evidence type="ECO:0000256" key="1">
    <source>
        <dbReference type="SAM" id="MobiDB-lite"/>
    </source>
</evidence>
<dbReference type="InterPro" id="IPR029063">
    <property type="entry name" value="SAM-dependent_MTases_sf"/>
</dbReference>
<dbReference type="Proteomes" id="UP000461010">
    <property type="component" value="Unassembled WGS sequence"/>
</dbReference>
<comment type="caution">
    <text evidence="3">The sequence shown here is derived from an EMBL/GenBank/DDBJ whole genome shotgun (WGS) entry which is preliminary data.</text>
</comment>
<dbReference type="InterPro" id="IPR041698">
    <property type="entry name" value="Methyltransf_25"/>
</dbReference>
<reference evidence="3 4" key="1">
    <citation type="submission" date="2019-10" db="EMBL/GenBank/DDBJ databases">
        <title>Poseidonibacter ostreae sp. nov., isolated from the gut of the Ostrea denselamellosa.</title>
        <authorList>
            <person name="Choi A."/>
        </authorList>
    </citation>
    <scope>NUCLEOTIDE SEQUENCE [LARGE SCALE GENOMIC DNA]</scope>
    <source>
        <strain evidence="3 4">SJOD-M-5</strain>
    </source>
</reference>
<dbReference type="RefSeq" id="WP_152192266.1">
    <property type="nucleotide sequence ID" value="NZ_WFKI01000079.1"/>
</dbReference>
<protein>
    <submittedName>
        <fullName evidence="3">Methyltransferase domain-containing protein</fullName>
    </submittedName>
</protein>
<dbReference type="Pfam" id="PF13649">
    <property type="entry name" value="Methyltransf_25"/>
    <property type="match status" value="1"/>
</dbReference>